<dbReference type="GO" id="GO:0016887">
    <property type="term" value="F:ATP hydrolysis activity"/>
    <property type="evidence" value="ECO:0007669"/>
    <property type="project" value="TreeGrafter"/>
</dbReference>
<accession>A0A1U6J5E7</accession>
<evidence type="ECO:0000256" key="1">
    <source>
        <dbReference type="ARBA" id="ARBA00022741"/>
    </source>
</evidence>
<dbReference type="RefSeq" id="WP_079481236.1">
    <property type="nucleotide sequence ID" value="NZ_CBML010000006.1"/>
</dbReference>
<dbReference type="InterPro" id="IPR025501">
    <property type="entry name" value="MinD_FleN"/>
</dbReference>
<keyword evidence="1" id="KW-0547">Nucleotide-binding</keyword>
<gene>
    <name evidence="4" type="ORF">CCH01_08930</name>
</gene>
<dbReference type="GO" id="GO:0005524">
    <property type="term" value="F:ATP binding"/>
    <property type="evidence" value="ECO:0007669"/>
    <property type="project" value="UniProtKB-KW"/>
</dbReference>
<keyword evidence="5" id="KW-1185">Reference proteome</keyword>
<dbReference type="STRING" id="1351755.CCH01_08930"/>
<proteinExistence type="predicted"/>
<dbReference type="SUPFAM" id="SSF52540">
    <property type="entry name" value="P-loop containing nucleoside triphosphate hydrolases"/>
    <property type="match status" value="1"/>
</dbReference>
<dbReference type="OrthoDB" id="9816297at2"/>
<sequence>MLDQAESLRRLVRGEDKRTLDKKARIITVTSGKGGVGKSNFVVNLAISLSKKGNKVLIFDADIGMGNDDVLMGILPKYSVLDLIRGRKSLEEVIVDGPKGIKLLPGGSGLNNIEDLQAHERNIFLNKIEQLEGFDFILIDTGAGISRSVLAFIACSEELILVTTPEPTSLTDGYSLIKAVDHFKIKTKASIIVNKVLDKEEGQQTFNKFRAAVERFLNIRVSYLGCIYEDRKLLMAVREQVPFMISYPKSDASNCILKITNIILEHDEESIGVGAKGLFRKLFDIFS</sequence>
<evidence type="ECO:0000259" key="3">
    <source>
        <dbReference type="Pfam" id="PF13614"/>
    </source>
</evidence>
<dbReference type="InterPro" id="IPR025669">
    <property type="entry name" value="AAA_dom"/>
</dbReference>
<dbReference type="InterPro" id="IPR033875">
    <property type="entry name" value="FlhG"/>
</dbReference>
<dbReference type="GO" id="GO:0051782">
    <property type="term" value="P:negative regulation of cell division"/>
    <property type="evidence" value="ECO:0007669"/>
    <property type="project" value="TreeGrafter"/>
</dbReference>
<dbReference type="GeneID" id="66301241"/>
<protein>
    <submittedName>
        <fullName evidence="4">Putative Site-determining protein</fullName>
    </submittedName>
</protein>
<dbReference type="EMBL" id="LT799839">
    <property type="protein sequence ID" value="SLK15521.1"/>
    <property type="molecule type" value="Genomic_DNA"/>
</dbReference>
<dbReference type="Gene3D" id="3.40.50.300">
    <property type="entry name" value="P-loop containing nucleotide triphosphate hydrolases"/>
    <property type="match status" value="1"/>
</dbReference>
<dbReference type="InterPro" id="IPR027417">
    <property type="entry name" value="P-loop_NTPase"/>
</dbReference>
<dbReference type="PANTHER" id="PTHR43384:SF4">
    <property type="entry name" value="CELLULOSE BIOSYNTHESIS PROTEIN BCSQ-RELATED"/>
    <property type="match status" value="1"/>
</dbReference>
<dbReference type="GO" id="GO:0005829">
    <property type="term" value="C:cytosol"/>
    <property type="evidence" value="ECO:0007669"/>
    <property type="project" value="TreeGrafter"/>
</dbReference>
<evidence type="ECO:0000256" key="2">
    <source>
        <dbReference type="ARBA" id="ARBA00022840"/>
    </source>
</evidence>
<evidence type="ECO:0000313" key="5">
    <source>
        <dbReference type="Proteomes" id="UP000190476"/>
    </source>
</evidence>
<dbReference type="Proteomes" id="UP000190476">
    <property type="component" value="Chromosome I"/>
</dbReference>
<name>A0A1U6J5E7_9CLOT</name>
<dbReference type="AlphaFoldDB" id="A0A1U6J5E7"/>
<evidence type="ECO:0000313" key="4">
    <source>
        <dbReference type="EMBL" id="SLK15521.1"/>
    </source>
</evidence>
<dbReference type="InterPro" id="IPR050625">
    <property type="entry name" value="ParA/MinD_ATPase"/>
</dbReference>
<dbReference type="PANTHER" id="PTHR43384">
    <property type="entry name" value="SEPTUM SITE-DETERMINING PROTEIN MIND HOMOLOG, CHLOROPLASTIC-RELATED"/>
    <property type="match status" value="1"/>
</dbReference>
<organism evidence="4 5">
    <name type="scientific">Clostridium chauvoei JF4335</name>
    <dbReference type="NCBI Taxonomy" id="1351755"/>
    <lineage>
        <taxon>Bacteria</taxon>
        <taxon>Bacillati</taxon>
        <taxon>Bacillota</taxon>
        <taxon>Clostridia</taxon>
        <taxon>Eubacteriales</taxon>
        <taxon>Clostridiaceae</taxon>
        <taxon>Clostridium</taxon>
    </lineage>
</organism>
<dbReference type="Pfam" id="PF13614">
    <property type="entry name" value="AAA_31"/>
    <property type="match status" value="1"/>
</dbReference>
<feature type="domain" description="AAA" evidence="3">
    <location>
        <begin position="25"/>
        <end position="191"/>
    </location>
</feature>
<dbReference type="GO" id="GO:0009898">
    <property type="term" value="C:cytoplasmic side of plasma membrane"/>
    <property type="evidence" value="ECO:0007669"/>
    <property type="project" value="TreeGrafter"/>
</dbReference>
<dbReference type="CDD" id="cd02038">
    <property type="entry name" value="FlhG-like"/>
    <property type="match status" value="1"/>
</dbReference>
<dbReference type="PIRSF" id="PIRSF003092">
    <property type="entry name" value="MinD"/>
    <property type="match status" value="1"/>
</dbReference>
<reference evidence="5" key="1">
    <citation type="submission" date="2017-03" db="EMBL/GenBank/DDBJ databases">
        <authorList>
            <person name="Falquet L."/>
            <person name="Falquet L."/>
        </authorList>
    </citation>
    <scope>NUCLEOTIDE SEQUENCE [LARGE SCALE GENOMIC DNA]</scope>
</reference>
<keyword evidence="2" id="KW-0067">ATP-binding</keyword>